<keyword evidence="3" id="KW-1185">Reference proteome</keyword>
<feature type="domain" description="Aminoglycoside phosphotransferase" evidence="1">
    <location>
        <begin position="87"/>
        <end position="292"/>
    </location>
</feature>
<dbReference type="AlphaFoldDB" id="A0AAD6NME7"/>
<dbReference type="InterPro" id="IPR002575">
    <property type="entry name" value="Aminoglycoside_PTrfase"/>
</dbReference>
<comment type="caution">
    <text evidence="2">The sequence shown here is derived from an EMBL/GenBank/DDBJ whole genome shotgun (WGS) entry which is preliminary data.</text>
</comment>
<dbReference type="Gene3D" id="3.90.1200.10">
    <property type="match status" value="1"/>
</dbReference>
<protein>
    <recommendedName>
        <fullName evidence="1">Aminoglycoside phosphotransferase domain-containing protein</fullName>
    </recommendedName>
</protein>
<gene>
    <name evidence="2" type="ORF">Dda_0101</name>
</gene>
<dbReference type="SUPFAM" id="SSF56112">
    <property type="entry name" value="Protein kinase-like (PK-like)"/>
    <property type="match status" value="1"/>
</dbReference>
<dbReference type="PANTHER" id="PTHR21310">
    <property type="entry name" value="AMINOGLYCOSIDE PHOSPHOTRANSFERASE-RELATED-RELATED"/>
    <property type="match status" value="1"/>
</dbReference>
<accession>A0AAD6NME7</accession>
<dbReference type="EMBL" id="JAQGDS010000001">
    <property type="protein sequence ID" value="KAJ6263964.1"/>
    <property type="molecule type" value="Genomic_DNA"/>
</dbReference>
<proteinExistence type="predicted"/>
<sequence>MATLDLPSQGPVRISASDLEGPRYSPLNPRSLPDSIISAAVDKKRIQAYIDRGWLPKCYTRAEHAKATVYKSADASNVVKCSWLTSPAEAAAMLLIRERTKIPTPSVIFSKVDDSTKKTMICMSYIEGTRLSDAWPHLNPLQKAEVEAQLRAYLAELRALEPPVPAYIGGVSGGPLRDVRLNTLGVPATGEAVSSIVEFEDWLLSTTGTALPAKIKAYIKDSMAKLRGQKGYRIVFTHGGMYPRNILVRKQGDDRWEVVGILDWSSAGWYPEYWEFVKAMEQGFCSPDGCAEMVALCLPEYKEEVLLAEFYKQALNH</sequence>
<dbReference type="Proteomes" id="UP001221413">
    <property type="component" value="Unassembled WGS sequence"/>
</dbReference>
<dbReference type="CDD" id="cd05120">
    <property type="entry name" value="APH_ChoK_like"/>
    <property type="match status" value="1"/>
</dbReference>
<evidence type="ECO:0000259" key="1">
    <source>
        <dbReference type="Pfam" id="PF01636"/>
    </source>
</evidence>
<dbReference type="PANTHER" id="PTHR21310:SF58">
    <property type="entry name" value="AMINOGLYCOSIDE PHOSPHOTRANSFERASE DOMAIN-CONTAINING PROTEIN"/>
    <property type="match status" value="1"/>
</dbReference>
<name>A0AAD6NME7_DREDA</name>
<reference evidence="2" key="1">
    <citation type="submission" date="2023-01" db="EMBL/GenBank/DDBJ databases">
        <title>The chitinases involved in constricting ring structure development in the nematode-trapping fungus Drechslerella dactyloides.</title>
        <authorList>
            <person name="Wang R."/>
            <person name="Zhang L."/>
            <person name="Tang P."/>
            <person name="Li S."/>
            <person name="Liang L."/>
        </authorList>
    </citation>
    <scope>NUCLEOTIDE SEQUENCE</scope>
    <source>
        <strain evidence="2">YMF1.00031</strain>
    </source>
</reference>
<dbReference type="Pfam" id="PF01636">
    <property type="entry name" value="APH"/>
    <property type="match status" value="1"/>
</dbReference>
<organism evidence="2 3">
    <name type="scientific">Drechslerella dactyloides</name>
    <name type="common">Nematode-trapping fungus</name>
    <name type="synonym">Arthrobotrys dactyloides</name>
    <dbReference type="NCBI Taxonomy" id="74499"/>
    <lineage>
        <taxon>Eukaryota</taxon>
        <taxon>Fungi</taxon>
        <taxon>Dikarya</taxon>
        <taxon>Ascomycota</taxon>
        <taxon>Pezizomycotina</taxon>
        <taxon>Orbiliomycetes</taxon>
        <taxon>Orbiliales</taxon>
        <taxon>Orbiliaceae</taxon>
        <taxon>Drechslerella</taxon>
    </lineage>
</organism>
<evidence type="ECO:0000313" key="3">
    <source>
        <dbReference type="Proteomes" id="UP001221413"/>
    </source>
</evidence>
<dbReference type="InterPro" id="IPR011009">
    <property type="entry name" value="Kinase-like_dom_sf"/>
</dbReference>
<dbReference type="InterPro" id="IPR051678">
    <property type="entry name" value="AGP_Transferase"/>
</dbReference>
<evidence type="ECO:0000313" key="2">
    <source>
        <dbReference type="EMBL" id="KAJ6263964.1"/>
    </source>
</evidence>